<dbReference type="PANTHER" id="PTHR37813:SF1">
    <property type="entry name" value="FELS-2 PROPHAGE PROTEIN"/>
    <property type="match status" value="1"/>
</dbReference>
<dbReference type="RefSeq" id="WP_226747521.1">
    <property type="nucleotide sequence ID" value="NZ_JAJATZ010000002.1"/>
</dbReference>
<feature type="transmembrane region" description="Helical" evidence="2">
    <location>
        <begin position="453"/>
        <end position="479"/>
    </location>
</feature>
<comment type="caution">
    <text evidence="4">The sequence shown here is derived from an EMBL/GenBank/DDBJ whole genome shotgun (WGS) entry which is preliminary data.</text>
</comment>
<proteinExistence type="predicted"/>
<protein>
    <submittedName>
        <fullName evidence="4">Phage tail tape measure protein</fullName>
    </submittedName>
</protein>
<dbReference type="InterPro" id="IPR010090">
    <property type="entry name" value="Phage_tape_meas"/>
</dbReference>
<evidence type="ECO:0000259" key="3">
    <source>
        <dbReference type="Pfam" id="PF10145"/>
    </source>
</evidence>
<dbReference type="NCBIfam" id="TIGR01760">
    <property type="entry name" value="tape_meas_TP901"/>
    <property type="match status" value="1"/>
</dbReference>
<keyword evidence="2" id="KW-1133">Transmembrane helix</keyword>
<keyword evidence="5" id="KW-1185">Reference proteome</keyword>
<keyword evidence="1" id="KW-1188">Viral release from host cell</keyword>
<name>A0ABS8BSL5_9RHOB</name>
<reference evidence="4" key="1">
    <citation type="submission" date="2021-10" db="EMBL/GenBank/DDBJ databases">
        <title>Loktanella gaetbuli sp. nov., isolated from a tidal flat.</title>
        <authorList>
            <person name="Park S."/>
            <person name="Yoon J.-H."/>
        </authorList>
    </citation>
    <scope>NUCLEOTIDE SEQUENCE</scope>
    <source>
        <strain evidence="4">TSTF-M6</strain>
    </source>
</reference>
<dbReference type="EMBL" id="JAJATZ010000002">
    <property type="protein sequence ID" value="MCB5198607.1"/>
    <property type="molecule type" value="Genomic_DNA"/>
</dbReference>
<feature type="transmembrane region" description="Helical" evidence="2">
    <location>
        <begin position="419"/>
        <end position="441"/>
    </location>
</feature>
<evidence type="ECO:0000313" key="5">
    <source>
        <dbReference type="Proteomes" id="UP001138961"/>
    </source>
</evidence>
<accession>A0ABS8BSL5</accession>
<sequence>MTDMNIALILRLVDRATGPAKQALQQVGRVSNQIGQAGLRNLERADAIGEMADRQQARIVGQAAGLASMAAGFWAMTEPAIEAEARMAEIAKVVDFDSENGFVDLQRDIAALVTSGGLYATSQGIMDIVAAAGRMGVVDANLPDAEKRAQLLEFAEAATVMGVALGVSAETAGETLARWRANLNLTQDEAMQLGDMVNLLGNTMATNEADILAVLNRQAVLSDVSGLATSEIAALSATLLAAGSSPEIAATGMKNFINAMTVGRSATARQKAVFQELGIDAKDLARAMQEDASGAILSVLDALNEMEPYRRSSLVGDLFGEEGKAAIIPLIAQTDTLRAALAATADSAALLGLMELEYARQVATTKAQRARTIEYFKTLSVVVGSQLLPMLNDMLETIMPVIGRTVEWAEANPELIQQLGWLAAGLLGLSVASFAVSLALLPVLRLVSVGVRLFGWMQIALGVAGRAAAGLGRGLILLATNPVAALGRLWAATGIVGRALIWLGRLAMRHPLILTLALIAYAVDAIYQNWDGIVAYFTDKVDRVKAAFQDGLIDGVFQVIKDFNGFTLIFDAASGFLEYLTGWSFEDVAASIASITDHPWFEMGVEMISTLGAGIWSVLTGLVETIKASLAAIVPQWMIDGIALIKDMGATPDAAPAMAATAGVGGTSAGRRALGGPVRAGGIYEVNERGQEFFAPGQSGSIITARDARRAGAAPARSVNFGDIVINAAPGMDAHAVARAVKRELADLMDTSRALHDGGFYE</sequence>
<evidence type="ECO:0000256" key="1">
    <source>
        <dbReference type="ARBA" id="ARBA00022612"/>
    </source>
</evidence>
<evidence type="ECO:0000256" key="2">
    <source>
        <dbReference type="SAM" id="Phobius"/>
    </source>
</evidence>
<keyword evidence="2" id="KW-0812">Transmembrane</keyword>
<keyword evidence="2" id="KW-0472">Membrane</keyword>
<dbReference type="PANTHER" id="PTHR37813">
    <property type="entry name" value="FELS-2 PROPHAGE PROTEIN"/>
    <property type="match status" value="1"/>
</dbReference>
<gene>
    <name evidence="4" type="ORF">LGQ03_05090</name>
</gene>
<feature type="domain" description="Phage tail tape measure protein" evidence="3">
    <location>
        <begin position="147"/>
        <end position="320"/>
    </location>
</feature>
<evidence type="ECO:0000313" key="4">
    <source>
        <dbReference type="EMBL" id="MCB5198607.1"/>
    </source>
</evidence>
<dbReference type="Proteomes" id="UP001138961">
    <property type="component" value="Unassembled WGS sequence"/>
</dbReference>
<dbReference type="Pfam" id="PF10145">
    <property type="entry name" value="PhageMin_Tail"/>
    <property type="match status" value="1"/>
</dbReference>
<organism evidence="4 5">
    <name type="scientific">Loktanella gaetbuli</name>
    <dbReference type="NCBI Taxonomy" id="2881335"/>
    <lineage>
        <taxon>Bacteria</taxon>
        <taxon>Pseudomonadati</taxon>
        <taxon>Pseudomonadota</taxon>
        <taxon>Alphaproteobacteria</taxon>
        <taxon>Rhodobacterales</taxon>
        <taxon>Roseobacteraceae</taxon>
        <taxon>Loktanella</taxon>
    </lineage>
</organism>